<evidence type="ECO:0000256" key="1">
    <source>
        <dbReference type="SAM" id="MobiDB-lite"/>
    </source>
</evidence>
<dbReference type="Proteomes" id="UP001055868">
    <property type="component" value="Chromosome"/>
</dbReference>
<feature type="transmembrane region" description="Helical" evidence="2">
    <location>
        <begin position="46"/>
        <end position="64"/>
    </location>
</feature>
<dbReference type="InterPro" id="IPR036259">
    <property type="entry name" value="MFS_trans_sf"/>
</dbReference>
<feature type="transmembrane region" description="Helical" evidence="2">
    <location>
        <begin position="116"/>
        <end position="146"/>
    </location>
</feature>
<dbReference type="EMBL" id="CP097218">
    <property type="protein sequence ID" value="UQN31443.1"/>
    <property type="molecule type" value="Genomic_DNA"/>
</dbReference>
<protein>
    <recommendedName>
        <fullName evidence="5">MFS transporter</fullName>
    </recommendedName>
</protein>
<name>A0ABY4NA58_9MICO</name>
<keyword evidence="2" id="KW-1133">Transmembrane helix</keyword>
<feature type="transmembrane region" description="Helical" evidence="2">
    <location>
        <begin position="84"/>
        <end position="109"/>
    </location>
</feature>
<keyword evidence="4" id="KW-1185">Reference proteome</keyword>
<feature type="compositionally biased region" description="Low complexity" evidence="1">
    <location>
        <begin position="9"/>
        <end position="33"/>
    </location>
</feature>
<evidence type="ECO:0000313" key="4">
    <source>
        <dbReference type="Proteomes" id="UP001055868"/>
    </source>
</evidence>
<reference evidence="3" key="1">
    <citation type="submission" date="2022-05" db="EMBL/GenBank/DDBJ databases">
        <title>Genomic analysis of Brachybacterium sp. CBA3104.</title>
        <authorList>
            <person name="Roh S.W."/>
            <person name="Kim Y.B."/>
            <person name="Kim Y."/>
        </authorList>
    </citation>
    <scope>NUCLEOTIDE SEQUENCE</scope>
    <source>
        <strain evidence="3">CBA3104</strain>
    </source>
</reference>
<keyword evidence="2" id="KW-0472">Membrane</keyword>
<accession>A0ABY4NA58</accession>
<evidence type="ECO:0000256" key="2">
    <source>
        <dbReference type="SAM" id="Phobius"/>
    </source>
</evidence>
<gene>
    <name evidence="3" type="ORF">M4486_09250</name>
</gene>
<evidence type="ECO:0000313" key="3">
    <source>
        <dbReference type="EMBL" id="UQN31443.1"/>
    </source>
</evidence>
<proteinExistence type="predicted"/>
<organism evidence="3 4">
    <name type="scientific">Brachybacterium kimchii</name>
    <dbReference type="NCBI Taxonomy" id="2942909"/>
    <lineage>
        <taxon>Bacteria</taxon>
        <taxon>Bacillati</taxon>
        <taxon>Actinomycetota</taxon>
        <taxon>Actinomycetes</taxon>
        <taxon>Micrococcales</taxon>
        <taxon>Dermabacteraceae</taxon>
        <taxon>Brachybacterium</taxon>
    </lineage>
</organism>
<dbReference type="SUPFAM" id="SSF103473">
    <property type="entry name" value="MFS general substrate transporter"/>
    <property type="match status" value="1"/>
</dbReference>
<sequence>MGQPEHPRSGAAPSPSASDPSSYPSSTSAAVPSGQVTGAKPASNPLGAVSLVAAIVLVVLSTIRGGLNVLVPLLMAKYNTGYALWGWGSTILLALVALVAIVIGIVALLQRSRRRTAAIVGVAVGASWLVMMVGGQLLSVVVAGVARAMW</sequence>
<keyword evidence="2" id="KW-0812">Transmembrane</keyword>
<evidence type="ECO:0008006" key="5">
    <source>
        <dbReference type="Google" id="ProtNLM"/>
    </source>
</evidence>
<dbReference type="RefSeq" id="WP_249480864.1">
    <property type="nucleotide sequence ID" value="NZ_CP097218.1"/>
</dbReference>
<feature type="region of interest" description="Disordered" evidence="1">
    <location>
        <begin position="1"/>
        <end position="36"/>
    </location>
</feature>